<gene>
    <name evidence="2" type="ORF">LODBEIA_P22810</name>
</gene>
<evidence type="ECO:0000256" key="1">
    <source>
        <dbReference type="SAM" id="MobiDB-lite"/>
    </source>
</evidence>
<protein>
    <recommendedName>
        <fullName evidence="4">RNase III domain-containing protein</fullName>
    </recommendedName>
</protein>
<name>A0ABP0ZPG7_9ASCO</name>
<reference evidence="2 3" key="1">
    <citation type="submission" date="2024-03" db="EMBL/GenBank/DDBJ databases">
        <authorList>
            <person name="Brejova B."/>
        </authorList>
    </citation>
    <scope>NUCLEOTIDE SEQUENCE [LARGE SCALE GENOMIC DNA]</scope>
    <source>
        <strain evidence="2 3">CBS 14171</strain>
    </source>
</reference>
<dbReference type="RefSeq" id="XP_066829219.1">
    <property type="nucleotide sequence ID" value="XM_066972263.1"/>
</dbReference>
<keyword evidence="3" id="KW-1185">Reference proteome</keyword>
<feature type="region of interest" description="Disordered" evidence="1">
    <location>
        <begin position="306"/>
        <end position="328"/>
    </location>
</feature>
<evidence type="ECO:0000313" key="2">
    <source>
        <dbReference type="EMBL" id="CAK9437903.1"/>
    </source>
</evidence>
<sequence length="466" mass="54295">MATNSSTPPAGTRYMHKSQTRSRHAILIPMPLNTLLHSDKHLKYHFHSIGGDFIRLSSYRRFKQLFQLGGGSLIKAIVFDLSTFLKQELNDEKSGVHSQLKNYLTSNNTILQTREREWCLCDHQFGLRNWLYIIFGYMLQNYKEEEVGQCLDDIIKVYLNARKNRMSPDDVKIIRDERDNYTLAQFQSYIDKVEIREDLLFGDNHENQWVSFSEANNQRIYLPPLPRLHDHELLVKALMHKEYYRLLLDSNHEFARAMQAQNYDLSFGEYGLIRKELSFLDGLGDFFLAQETSRVIYDLCINNNNNNNNNNSGDDSDCMSRTSSSDSAKNVNSTIYNLLKMILATNTLMSKLTKCYNLHQGIDDAIINQRVADEYLTFTLKGELRDDKDVNEARIYEEEFLGDFFESYMAALLIEQPKVAKSFIRSIYTRLLHVITETLPPDVTYQHWTTTILGRNIYCKKDEAVI</sequence>
<dbReference type="EMBL" id="OZ022407">
    <property type="protein sequence ID" value="CAK9437903.1"/>
    <property type="molecule type" value="Genomic_DNA"/>
</dbReference>
<dbReference type="Proteomes" id="UP001497383">
    <property type="component" value="Chromosome 3"/>
</dbReference>
<accession>A0ABP0ZPG7</accession>
<dbReference type="InterPro" id="IPR036389">
    <property type="entry name" value="RNase_III_sf"/>
</dbReference>
<organism evidence="2 3">
    <name type="scientific">Lodderomyces beijingensis</name>
    <dbReference type="NCBI Taxonomy" id="1775926"/>
    <lineage>
        <taxon>Eukaryota</taxon>
        <taxon>Fungi</taxon>
        <taxon>Dikarya</taxon>
        <taxon>Ascomycota</taxon>
        <taxon>Saccharomycotina</taxon>
        <taxon>Pichiomycetes</taxon>
        <taxon>Debaryomycetaceae</taxon>
        <taxon>Candida/Lodderomyces clade</taxon>
        <taxon>Lodderomyces</taxon>
    </lineage>
</organism>
<evidence type="ECO:0008006" key="4">
    <source>
        <dbReference type="Google" id="ProtNLM"/>
    </source>
</evidence>
<dbReference type="Gene3D" id="1.10.1520.10">
    <property type="entry name" value="Ribonuclease III domain"/>
    <property type="match status" value="1"/>
</dbReference>
<dbReference type="GeneID" id="92207477"/>
<evidence type="ECO:0000313" key="3">
    <source>
        <dbReference type="Proteomes" id="UP001497383"/>
    </source>
</evidence>
<proteinExistence type="predicted"/>